<feature type="transmembrane region" description="Helical" evidence="6">
    <location>
        <begin position="32"/>
        <end position="49"/>
    </location>
</feature>
<gene>
    <name evidence="7" type="ORF">FHS18_002650</name>
</gene>
<evidence type="ECO:0000313" key="8">
    <source>
        <dbReference type="Proteomes" id="UP000570361"/>
    </source>
</evidence>
<proteinExistence type="predicted"/>
<evidence type="ECO:0000256" key="6">
    <source>
        <dbReference type="SAM" id="Phobius"/>
    </source>
</evidence>
<keyword evidence="4 6" id="KW-1133">Transmembrane helix</keyword>
<keyword evidence="8" id="KW-1185">Reference proteome</keyword>
<evidence type="ECO:0000256" key="3">
    <source>
        <dbReference type="ARBA" id="ARBA00022692"/>
    </source>
</evidence>
<evidence type="ECO:0000256" key="4">
    <source>
        <dbReference type="ARBA" id="ARBA00022989"/>
    </source>
</evidence>
<dbReference type="EMBL" id="JACHXK010000005">
    <property type="protein sequence ID" value="MBB3110583.1"/>
    <property type="molecule type" value="Genomic_DNA"/>
</dbReference>
<comment type="caution">
    <text evidence="7">The sequence shown here is derived from an EMBL/GenBank/DDBJ whole genome shotgun (WGS) entry which is preliminary data.</text>
</comment>
<accession>A0A7W5AXH1</accession>
<comment type="subcellular location">
    <subcellularLocation>
        <location evidence="1">Cell membrane</location>
        <topology evidence="1">Multi-pass membrane protein</topology>
    </subcellularLocation>
</comment>
<evidence type="ECO:0000256" key="2">
    <source>
        <dbReference type="ARBA" id="ARBA00022475"/>
    </source>
</evidence>
<sequence length="122" mass="13591">MDEMFRKATRMAIYVIAVSLMAWAFAPTWRTVAAGIVLGVSASLMNALLLRRRVDWLGKITVEQGPRKLGLGMAGRLATVLLAVLIAHRYPDDIHLPTTLFACFFMPFASLIFALIQSKRQL</sequence>
<feature type="transmembrane region" description="Helical" evidence="6">
    <location>
        <begin position="7"/>
        <end position="26"/>
    </location>
</feature>
<dbReference type="PANTHER" id="PTHR40035">
    <property type="entry name" value="ATP SYNTHASE PROTEIN I"/>
    <property type="match status" value="1"/>
</dbReference>
<dbReference type="Proteomes" id="UP000570361">
    <property type="component" value="Unassembled WGS sequence"/>
</dbReference>
<evidence type="ECO:0000256" key="1">
    <source>
        <dbReference type="ARBA" id="ARBA00004651"/>
    </source>
</evidence>
<dbReference type="AlphaFoldDB" id="A0A7W5AXH1"/>
<evidence type="ECO:0000313" key="7">
    <source>
        <dbReference type="EMBL" id="MBB3110583.1"/>
    </source>
</evidence>
<keyword evidence="3 6" id="KW-0812">Transmembrane</keyword>
<keyword evidence="2" id="KW-1003">Cell membrane</keyword>
<dbReference type="RefSeq" id="WP_183600493.1">
    <property type="nucleotide sequence ID" value="NZ_JACHXK010000005.1"/>
</dbReference>
<feature type="transmembrane region" description="Helical" evidence="6">
    <location>
        <begin position="69"/>
        <end position="88"/>
    </location>
</feature>
<keyword evidence="5 6" id="KW-0472">Membrane</keyword>
<organism evidence="7 8">
    <name type="scientific">Paenibacillus phyllosphaerae</name>
    <dbReference type="NCBI Taxonomy" id="274593"/>
    <lineage>
        <taxon>Bacteria</taxon>
        <taxon>Bacillati</taxon>
        <taxon>Bacillota</taxon>
        <taxon>Bacilli</taxon>
        <taxon>Bacillales</taxon>
        <taxon>Paenibacillaceae</taxon>
        <taxon>Paenibacillus</taxon>
    </lineage>
</organism>
<reference evidence="7 8" key="1">
    <citation type="submission" date="2020-08" db="EMBL/GenBank/DDBJ databases">
        <title>Genomic Encyclopedia of Type Strains, Phase III (KMG-III): the genomes of soil and plant-associated and newly described type strains.</title>
        <authorList>
            <person name="Whitman W."/>
        </authorList>
    </citation>
    <scope>NUCLEOTIDE SEQUENCE [LARGE SCALE GENOMIC DNA]</scope>
    <source>
        <strain evidence="7 8">CECT 5862</strain>
    </source>
</reference>
<protein>
    <submittedName>
        <fullName evidence="7">ATP synthase protein I</fullName>
    </submittedName>
</protein>
<dbReference type="PANTHER" id="PTHR40035:SF1">
    <property type="entry name" value="ATP SYNTHASE PROTEIN I"/>
    <property type="match status" value="1"/>
</dbReference>
<dbReference type="Pfam" id="PF03899">
    <property type="entry name" value="ATP-synt_I"/>
    <property type="match status" value="1"/>
</dbReference>
<dbReference type="GO" id="GO:0005886">
    <property type="term" value="C:plasma membrane"/>
    <property type="evidence" value="ECO:0007669"/>
    <property type="project" value="UniProtKB-SubCell"/>
</dbReference>
<evidence type="ECO:0000256" key="5">
    <source>
        <dbReference type="ARBA" id="ARBA00023136"/>
    </source>
</evidence>
<feature type="transmembrane region" description="Helical" evidence="6">
    <location>
        <begin position="94"/>
        <end position="116"/>
    </location>
</feature>
<name>A0A7W5AXH1_9BACL</name>
<dbReference type="InterPro" id="IPR039072">
    <property type="entry name" value="ATP_synth_I_Bacilli"/>
</dbReference>
<dbReference type="InterPro" id="IPR005598">
    <property type="entry name" value="ATP_synth_I"/>
</dbReference>